<comment type="subcellular location">
    <subcellularLocation>
        <location evidence="1 13">Cytoplasm</location>
    </subcellularLocation>
</comment>
<dbReference type="OrthoDB" id="9814580at2"/>
<feature type="binding site" evidence="14">
    <location>
        <position position="116"/>
    </location>
    <ligand>
        <name>L-threonine</name>
        <dbReference type="ChEBI" id="CHEBI:57926"/>
    </ligand>
</feature>
<dbReference type="PANTHER" id="PTHR17490">
    <property type="entry name" value="SUA5"/>
    <property type="match status" value="1"/>
</dbReference>
<feature type="binding site" evidence="14">
    <location>
        <position position="223"/>
    </location>
    <ligand>
        <name>ATP</name>
        <dbReference type="ChEBI" id="CHEBI:30616"/>
    </ligand>
</feature>
<accession>E0TBR9</accession>
<name>E0TBR9_PARBH</name>
<evidence type="ECO:0000256" key="2">
    <source>
        <dbReference type="ARBA" id="ARBA00007663"/>
    </source>
</evidence>
<keyword evidence="9 13" id="KW-0547">Nucleotide-binding</keyword>
<comment type="function">
    <text evidence="13">Required for the formation of a threonylcarbamoyl group on adenosine at position 37 (t(6)A37) in tRNAs that read codons beginning with adenine.</text>
</comment>
<evidence type="ECO:0000259" key="15">
    <source>
        <dbReference type="PROSITE" id="PS51163"/>
    </source>
</evidence>
<evidence type="ECO:0000256" key="12">
    <source>
        <dbReference type="ARBA" id="ARBA00048366"/>
    </source>
</evidence>
<dbReference type="PANTHER" id="PTHR17490:SF16">
    <property type="entry name" value="THREONYLCARBAMOYL-AMP SYNTHASE"/>
    <property type="match status" value="1"/>
</dbReference>
<evidence type="ECO:0000256" key="9">
    <source>
        <dbReference type="ARBA" id="ARBA00022741"/>
    </source>
</evidence>
<feature type="binding site" evidence="14">
    <location>
        <position position="175"/>
    </location>
    <ligand>
        <name>L-threonine</name>
        <dbReference type="ChEBI" id="CHEBI:57926"/>
    </ligand>
</feature>
<dbReference type="SUPFAM" id="SSF55821">
    <property type="entry name" value="YrdC/RibB"/>
    <property type="match status" value="1"/>
</dbReference>
<dbReference type="GO" id="GO:0061710">
    <property type="term" value="F:L-threonylcarbamoyladenylate synthase"/>
    <property type="evidence" value="ECO:0007669"/>
    <property type="project" value="UniProtKB-EC"/>
</dbReference>
<dbReference type="NCBIfam" id="TIGR00057">
    <property type="entry name" value="L-threonylcarbamoyladenylate synthase"/>
    <property type="match status" value="1"/>
</dbReference>
<dbReference type="PIRSF" id="PIRSF004930">
    <property type="entry name" value="Tln_factor_SUA5"/>
    <property type="match status" value="1"/>
</dbReference>
<evidence type="ECO:0000256" key="8">
    <source>
        <dbReference type="ARBA" id="ARBA00022695"/>
    </source>
</evidence>
<dbReference type="InterPro" id="IPR038385">
    <property type="entry name" value="Sua5/YwlC_C"/>
</dbReference>
<dbReference type="AlphaFoldDB" id="E0TBR9"/>
<evidence type="ECO:0000256" key="3">
    <source>
        <dbReference type="ARBA" id="ARBA00012584"/>
    </source>
</evidence>
<evidence type="ECO:0000256" key="1">
    <source>
        <dbReference type="ARBA" id="ARBA00004496"/>
    </source>
</evidence>
<feature type="binding site" evidence="14">
    <location>
        <position position="189"/>
    </location>
    <ligand>
        <name>ATP</name>
        <dbReference type="ChEBI" id="CHEBI:30616"/>
    </ligand>
</feature>
<dbReference type="PROSITE" id="PS51163">
    <property type="entry name" value="YRDC"/>
    <property type="match status" value="1"/>
</dbReference>
<reference evidence="17" key="1">
    <citation type="submission" date="2010-08" db="EMBL/GenBank/DDBJ databases">
        <title>Genome sequence of Parvularcula bermudensis HTCC2503.</title>
        <authorList>
            <person name="Kang D.-M."/>
            <person name="Oh H.-M."/>
            <person name="Cho J.-C."/>
        </authorList>
    </citation>
    <scope>NUCLEOTIDE SEQUENCE [LARGE SCALE GENOMIC DNA]</scope>
    <source>
        <strain evidence="17">ATCC BAA-594 / HTCC2503 / KCTC 12087</strain>
    </source>
</reference>
<dbReference type="InterPro" id="IPR010923">
    <property type="entry name" value="T(6)A37_SUA5"/>
</dbReference>
<dbReference type="GO" id="GO:0005737">
    <property type="term" value="C:cytoplasm"/>
    <property type="evidence" value="ECO:0007669"/>
    <property type="project" value="UniProtKB-SubCell"/>
</dbReference>
<dbReference type="eggNOG" id="COG0009">
    <property type="taxonomic scope" value="Bacteria"/>
</dbReference>
<dbReference type="KEGG" id="pbr:PB2503_08674"/>
<protein>
    <recommendedName>
        <fullName evidence="4 13">Threonylcarbamoyl-AMP synthase</fullName>
        <shortName evidence="13">TC-AMP synthase</shortName>
        <ecNumber evidence="3 13">2.7.7.87</ecNumber>
    </recommendedName>
    <alternativeName>
        <fullName evidence="11 13">L-threonylcarbamoyladenylate synthase</fullName>
    </alternativeName>
</protein>
<evidence type="ECO:0000313" key="16">
    <source>
        <dbReference type="EMBL" id="ADM09790.1"/>
    </source>
</evidence>
<dbReference type="Proteomes" id="UP000001302">
    <property type="component" value="Chromosome"/>
</dbReference>
<keyword evidence="8 13" id="KW-0548">Nucleotidyltransferase</keyword>
<dbReference type="InterPro" id="IPR005145">
    <property type="entry name" value="Sua5_C"/>
</dbReference>
<keyword evidence="6 13" id="KW-0808">Transferase</keyword>
<dbReference type="EMBL" id="CP002156">
    <property type="protein sequence ID" value="ADM09790.1"/>
    <property type="molecule type" value="Genomic_DNA"/>
</dbReference>
<keyword evidence="17" id="KW-1185">Reference proteome</keyword>
<dbReference type="Pfam" id="PF01300">
    <property type="entry name" value="Sua5_yciO_yrdC"/>
    <property type="match status" value="1"/>
</dbReference>
<dbReference type="STRING" id="314260.PB2503_08674"/>
<gene>
    <name evidence="16" type="ordered locus">PB2503_08674</name>
</gene>
<dbReference type="InterPro" id="IPR006070">
    <property type="entry name" value="Sua5-like_dom"/>
</dbReference>
<proteinExistence type="inferred from homology"/>
<evidence type="ECO:0000256" key="4">
    <source>
        <dbReference type="ARBA" id="ARBA00015492"/>
    </source>
</evidence>
<dbReference type="InterPro" id="IPR050156">
    <property type="entry name" value="TC-AMP_synthase_SUA5"/>
</dbReference>
<keyword evidence="10 13" id="KW-0067">ATP-binding</keyword>
<dbReference type="GO" id="GO:0006450">
    <property type="term" value="P:regulation of translational fidelity"/>
    <property type="evidence" value="ECO:0007669"/>
    <property type="project" value="TreeGrafter"/>
</dbReference>
<dbReference type="GO" id="GO:0005524">
    <property type="term" value="F:ATP binding"/>
    <property type="evidence" value="ECO:0007669"/>
    <property type="project" value="UniProtKB-UniRule"/>
</dbReference>
<dbReference type="Pfam" id="PF03481">
    <property type="entry name" value="Sua5_C"/>
    <property type="match status" value="1"/>
</dbReference>
<evidence type="ECO:0000256" key="14">
    <source>
        <dbReference type="PIRSR" id="PIRSR004930-1"/>
    </source>
</evidence>
<evidence type="ECO:0000256" key="6">
    <source>
        <dbReference type="ARBA" id="ARBA00022679"/>
    </source>
</evidence>
<dbReference type="HOGENOM" id="CLU_031397_0_2_5"/>
<comment type="catalytic activity">
    <reaction evidence="12 13">
        <text>L-threonine + hydrogencarbonate + ATP = L-threonylcarbamoyladenylate + diphosphate + H2O</text>
        <dbReference type="Rhea" id="RHEA:36407"/>
        <dbReference type="ChEBI" id="CHEBI:15377"/>
        <dbReference type="ChEBI" id="CHEBI:17544"/>
        <dbReference type="ChEBI" id="CHEBI:30616"/>
        <dbReference type="ChEBI" id="CHEBI:33019"/>
        <dbReference type="ChEBI" id="CHEBI:57926"/>
        <dbReference type="ChEBI" id="CHEBI:73682"/>
        <dbReference type="EC" id="2.7.7.87"/>
    </reaction>
</comment>
<organism evidence="16 17">
    <name type="scientific">Parvularcula bermudensis (strain ATCC BAA-594 / HTCC2503 / KCTC 12087)</name>
    <dbReference type="NCBI Taxonomy" id="314260"/>
    <lineage>
        <taxon>Bacteria</taxon>
        <taxon>Pseudomonadati</taxon>
        <taxon>Pseudomonadota</taxon>
        <taxon>Alphaproteobacteria</taxon>
        <taxon>Parvularculales</taxon>
        <taxon>Parvularculaceae</taxon>
        <taxon>Parvularcula</taxon>
    </lineage>
</organism>
<dbReference type="GO" id="GO:0000049">
    <property type="term" value="F:tRNA binding"/>
    <property type="evidence" value="ECO:0007669"/>
    <property type="project" value="TreeGrafter"/>
</dbReference>
<dbReference type="Gene3D" id="3.40.50.11030">
    <property type="entry name" value="Threonylcarbamoyl-AMP synthase, C-terminal domain"/>
    <property type="match status" value="1"/>
</dbReference>
<evidence type="ECO:0000256" key="11">
    <source>
        <dbReference type="ARBA" id="ARBA00029774"/>
    </source>
</evidence>
<dbReference type="InterPro" id="IPR017945">
    <property type="entry name" value="DHBP_synth_RibB-like_a/b_dom"/>
</dbReference>
<feature type="binding site" evidence="14">
    <location>
        <position position="61"/>
    </location>
    <ligand>
        <name>L-threonine</name>
        <dbReference type="ChEBI" id="CHEBI:57926"/>
    </ligand>
</feature>
<evidence type="ECO:0000256" key="5">
    <source>
        <dbReference type="ARBA" id="ARBA00022490"/>
    </source>
</evidence>
<feature type="binding site" evidence="14">
    <location>
        <position position="138"/>
    </location>
    <ligand>
        <name>ATP</name>
        <dbReference type="ChEBI" id="CHEBI:30616"/>
    </ligand>
</feature>
<dbReference type="EC" id="2.7.7.87" evidence="3 13"/>
<evidence type="ECO:0000256" key="7">
    <source>
        <dbReference type="ARBA" id="ARBA00022694"/>
    </source>
</evidence>
<dbReference type="Gene3D" id="3.90.870.10">
    <property type="entry name" value="DHBP synthase"/>
    <property type="match status" value="1"/>
</dbReference>
<sequence length="308" mass="32088">MSTVSFRFSIDKAAEQLRSGGLVGLPTETVYGLAADATQGEAIARLYEIKGRPHFNPLIVHVLDRRDAAHITEMEPRADQLISRFWPGPLTLVLPSKRGGPVADIALAGLDTVAIRAPLHPVARALLAVFGGPIVAPSANRSGRISPTIAGHVVAEFGTDIPVLDGGPCTVGLESTIVGLTGERPTLLRPGGITAQQIEEILGEPLAEPGGGIDAPGMMASHYAPDAAVRLDAKAATEDEVLLGFGGTPGATLDLSPSGDLIEAAANLFAHMRELDRHGRPIAVAPIPEDGLGKAINDRLRRAAAPRN</sequence>
<feature type="binding site" evidence="14">
    <location>
        <position position="52"/>
    </location>
    <ligand>
        <name>ATP</name>
        <dbReference type="ChEBI" id="CHEBI:30616"/>
    </ligand>
</feature>
<dbReference type="GO" id="GO:0008033">
    <property type="term" value="P:tRNA processing"/>
    <property type="evidence" value="ECO:0007669"/>
    <property type="project" value="UniProtKB-KW"/>
</dbReference>
<evidence type="ECO:0000256" key="13">
    <source>
        <dbReference type="PIRNR" id="PIRNR004930"/>
    </source>
</evidence>
<reference evidence="16 17" key="2">
    <citation type="journal article" date="2011" name="J. Bacteriol.">
        <title>Complete genome sequence of strain HTCC2503T of Parvularcula bermudensis, the type species of the order "Parvularculales" in the class Alphaproteobacteria.</title>
        <authorList>
            <person name="Oh H.M."/>
            <person name="Kang I."/>
            <person name="Vergin K.L."/>
            <person name="Kang D."/>
            <person name="Rhee K.H."/>
            <person name="Giovannoni S.J."/>
            <person name="Cho J.C."/>
        </authorList>
    </citation>
    <scope>NUCLEOTIDE SEQUENCE [LARGE SCALE GENOMIC DNA]</scope>
    <source>
        <strain evidence="17">ATCC BAA-594 / HTCC2503 / KCTC 12087</strain>
    </source>
</reference>
<dbReference type="GO" id="GO:0003725">
    <property type="term" value="F:double-stranded RNA binding"/>
    <property type="evidence" value="ECO:0007669"/>
    <property type="project" value="UniProtKB-UniRule"/>
</dbReference>
<evidence type="ECO:0000313" key="17">
    <source>
        <dbReference type="Proteomes" id="UP000001302"/>
    </source>
</evidence>
<dbReference type="RefSeq" id="WP_013300764.1">
    <property type="nucleotide sequence ID" value="NC_014414.1"/>
</dbReference>
<evidence type="ECO:0000256" key="10">
    <source>
        <dbReference type="ARBA" id="ARBA00022840"/>
    </source>
</evidence>
<feature type="binding site" evidence="14">
    <location>
        <position position="136"/>
    </location>
    <ligand>
        <name>L-threonine</name>
        <dbReference type="ChEBI" id="CHEBI:57926"/>
    </ligand>
</feature>
<keyword evidence="5 13" id="KW-0963">Cytoplasm</keyword>
<feature type="domain" description="YrdC-like" evidence="15">
    <location>
        <begin position="7"/>
        <end position="193"/>
    </location>
</feature>
<feature type="binding site" evidence="14">
    <location>
        <position position="29"/>
    </location>
    <ligand>
        <name>L-threonine</name>
        <dbReference type="ChEBI" id="CHEBI:57926"/>
    </ligand>
</feature>
<feature type="binding site" evidence="14">
    <location>
        <position position="56"/>
    </location>
    <ligand>
        <name>ATP</name>
        <dbReference type="ChEBI" id="CHEBI:30616"/>
    </ligand>
</feature>
<comment type="similarity">
    <text evidence="2 13">Belongs to the SUA5 family.</text>
</comment>
<keyword evidence="7 13" id="KW-0819">tRNA processing</keyword>
<feature type="binding site" evidence="14">
    <location>
        <position position="112"/>
    </location>
    <ligand>
        <name>ATP</name>
        <dbReference type="ChEBI" id="CHEBI:30616"/>
    </ligand>
</feature>
<feature type="binding site" evidence="14">
    <location>
        <position position="146"/>
    </location>
    <ligand>
        <name>ATP</name>
        <dbReference type="ChEBI" id="CHEBI:30616"/>
    </ligand>
</feature>